<accession>A0ABW5Y3L1</accession>
<comment type="caution">
    <text evidence="1">The sequence shown here is derived from an EMBL/GenBank/DDBJ whole genome shotgun (WGS) entry which is preliminary data.</text>
</comment>
<dbReference type="EMBL" id="JBHUOR010000130">
    <property type="protein sequence ID" value="MFD2869922.1"/>
    <property type="molecule type" value="Genomic_DNA"/>
</dbReference>
<evidence type="ECO:0000313" key="1">
    <source>
        <dbReference type="EMBL" id="MFD2869922.1"/>
    </source>
</evidence>
<name>A0ABW5Y3L1_9BACL</name>
<reference evidence="2" key="1">
    <citation type="journal article" date="2019" name="Int. J. Syst. Evol. Microbiol.">
        <title>The Global Catalogue of Microorganisms (GCM) 10K type strain sequencing project: providing services to taxonomists for standard genome sequencing and annotation.</title>
        <authorList>
            <consortium name="The Broad Institute Genomics Platform"/>
            <consortium name="The Broad Institute Genome Sequencing Center for Infectious Disease"/>
            <person name="Wu L."/>
            <person name="Ma J."/>
        </authorList>
    </citation>
    <scope>NUCLEOTIDE SEQUENCE [LARGE SCALE GENOMIC DNA]</scope>
    <source>
        <strain evidence="2">KCTC 33522</strain>
    </source>
</reference>
<keyword evidence="2" id="KW-1185">Reference proteome</keyword>
<dbReference type="RefSeq" id="WP_380148587.1">
    <property type="nucleotide sequence ID" value="NZ_JBHUOR010000130.1"/>
</dbReference>
<dbReference type="Proteomes" id="UP001597568">
    <property type="component" value="Unassembled WGS sequence"/>
</dbReference>
<gene>
    <name evidence="1" type="ORF">ACFSY7_15620</name>
</gene>
<evidence type="ECO:0000313" key="2">
    <source>
        <dbReference type="Proteomes" id="UP001597568"/>
    </source>
</evidence>
<sequence>MKNKNGITIFEEKVKTRKVKYVELRRKIDEVIVTPYHKKYIEELKKEKWYIAHSFYIKEKVKK</sequence>
<protein>
    <submittedName>
        <fullName evidence="1">Uncharacterized protein</fullName>
    </submittedName>
</protein>
<organism evidence="1 2">
    <name type="scientific">Kurthia populi</name>
    <dbReference type="NCBI Taxonomy" id="1562132"/>
    <lineage>
        <taxon>Bacteria</taxon>
        <taxon>Bacillati</taxon>
        <taxon>Bacillota</taxon>
        <taxon>Bacilli</taxon>
        <taxon>Bacillales</taxon>
        <taxon>Caryophanaceae</taxon>
        <taxon>Kurthia</taxon>
    </lineage>
</organism>
<proteinExistence type="predicted"/>